<protein>
    <submittedName>
        <fullName evidence="7">ATP synthase subunit I</fullName>
    </submittedName>
</protein>
<evidence type="ECO:0000256" key="2">
    <source>
        <dbReference type="ARBA" id="ARBA00022475"/>
    </source>
</evidence>
<evidence type="ECO:0000256" key="4">
    <source>
        <dbReference type="ARBA" id="ARBA00022989"/>
    </source>
</evidence>
<dbReference type="Pfam" id="PF03899">
    <property type="entry name" value="ATP-synt_I"/>
    <property type="match status" value="1"/>
</dbReference>
<keyword evidence="4 6" id="KW-1133">Transmembrane helix</keyword>
<gene>
    <name evidence="7" type="ORF">QWI16_05680</name>
</gene>
<feature type="transmembrane region" description="Helical" evidence="6">
    <location>
        <begin position="85"/>
        <end position="101"/>
    </location>
</feature>
<sequence>MPEVRRNKSAVIARMPVFRRLVILWLVLIVTSCPLLFWYPRWGISLLWGFSVCLVPAMVFAKIAGQVRGAHDVKTSVNRFYSAEAAKFMLTVALFALVFTRDANYSVPVFLCAFIFAQIAQLALTAATFARRSG</sequence>
<accession>A0ABT8TH88</accession>
<evidence type="ECO:0000256" key="3">
    <source>
        <dbReference type="ARBA" id="ARBA00022692"/>
    </source>
</evidence>
<keyword evidence="5 6" id="KW-0472">Membrane</keyword>
<proteinExistence type="predicted"/>
<feature type="transmembrane region" description="Helical" evidence="6">
    <location>
        <begin position="107"/>
        <end position="130"/>
    </location>
</feature>
<keyword evidence="3 6" id="KW-0812">Transmembrane</keyword>
<evidence type="ECO:0000313" key="8">
    <source>
        <dbReference type="Proteomes" id="UP001168380"/>
    </source>
</evidence>
<keyword evidence="2" id="KW-1003">Cell membrane</keyword>
<evidence type="ECO:0000313" key="7">
    <source>
        <dbReference type="EMBL" id="MDO3381657.1"/>
    </source>
</evidence>
<dbReference type="InterPro" id="IPR005598">
    <property type="entry name" value="ATP_synth_I"/>
</dbReference>
<keyword evidence="8" id="KW-1185">Reference proteome</keyword>
<name>A0ABT8TH88_9GAMM</name>
<feature type="transmembrane region" description="Helical" evidence="6">
    <location>
        <begin position="21"/>
        <end position="39"/>
    </location>
</feature>
<comment type="subcellular location">
    <subcellularLocation>
        <location evidence="1">Cell membrane</location>
        <topology evidence="1">Multi-pass membrane protein</topology>
    </subcellularLocation>
</comment>
<evidence type="ECO:0000256" key="6">
    <source>
        <dbReference type="SAM" id="Phobius"/>
    </source>
</evidence>
<organism evidence="7 8">
    <name type="scientific">Gilvimarinus algae</name>
    <dbReference type="NCBI Taxonomy" id="3058037"/>
    <lineage>
        <taxon>Bacteria</taxon>
        <taxon>Pseudomonadati</taxon>
        <taxon>Pseudomonadota</taxon>
        <taxon>Gammaproteobacteria</taxon>
        <taxon>Cellvibrionales</taxon>
        <taxon>Cellvibrionaceae</taxon>
        <taxon>Gilvimarinus</taxon>
    </lineage>
</organism>
<comment type="caution">
    <text evidence="7">The sequence shown here is derived from an EMBL/GenBank/DDBJ whole genome shotgun (WGS) entry which is preliminary data.</text>
</comment>
<reference evidence="7" key="1">
    <citation type="submission" date="2023-07" db="EMBL/GenBank/DDBJ databases">
        <title>Gilvimarinus algae sp. nov., isolated from the surface of Kelp.</title>
        <authorList>
            <person name="Sun Y.Y."/>
            <person name="Gong Y."/>
            <person name="Du Z.J."/>
        </authorList>
    </citation>
    <scope>NUCLEOTIDE SEQUENCE</scope>
    <source>
        <strain evidence="7">SDUM040014</strain>
    </source>
</reference>
<dbReference type="RefSeq" id="WP_302711799.1">
    <property type="nucleotide sequence ID" value="NZ_JAULRT010000035.1"/>
</dbReference>
<feature type="transmembrane region" description="Helical" evidence="6">
    <location>
        <begin position="45"/>
        <end position="64"/>
    </location>
</feature>
<evidence type="ECO:0000256" key="5">
    <source>
        <dbReference type="ARBA" id="ARBA00023136"/>
    </source>
</evidence>
<dbReference type="PROSITE" id="PS51257">
    <property type="entry name" value="PROKAR_LIPOPROTEIN"/>
    <property type="match status" value="1"/>
</dbReference>
<dbReference type="EMBL" id="JAULRT010000035">
    <property type="protein sequence ID" value="MDO3381657.1"/>
    <property type="molecule type" value="Genomic_DNA"/>
</dbReference>
<dbReference type="Proteomes" id="UP001168380">
    <property type="component" value="Unassembled WGS sequence"/>
</dbReference>
<evidence type="ECO:0000256" key="1">
    <source>
        <dbReference type="ARBA" id="ARBA00004651"/>
    </source>
</evidence>